<dbReference type="PANTHER" id="PTHR47413:SF2">
    <property type="entry name" value="LIPASE-LIKE PAD4"/>
    <property type="match status" value="1"/>
</dbReference>
<proteinExistence type="predicted"/>
<evidence type="ECO:0000313" key="1">
    <source>
        <dbReference type="EMBL" id="MBA4671698.1"/>
    </source>
</evidence>
<reference evidence="1" key="2">
    <citation type="submission" date="2020-07" db="EMBL/GenBank/DDBJ databases">
        <authorList>
            <person name="Vera ALvarez R."/>
            <person name="Arias-Moreno D.M."/>
            <person name="Jimenez-Jacinto V."/>
            <person name="Jimenez-Bremont J.F."/>
            <person name="Swaminathan K."/>
            <person name="Moose S.P."/>
            <person name="Guerrero-Gonzalez M.L."/>
            <person name="Marino-Ramirez L."/>
            <person name="Landsman D."/>
            <person name="Rodriguez-Kessler M."/>
            <person name="Delgado-Sanchez P."/>
        </authorList>
    </citation>
    <scope>NUCLEOTIDE SEQUENCE</scope>
    <source>
        <tissue evidence="1">Cladode</tissue>
    </source>
</reference>
<reference evidence="1" key="1">
    <citation type="journal article" date="2013" name="J. Plant Res.">
        <title>Effect of fungi and light on seed germination of three Opuntia species from semiarid lands of central Mexico.</title>
        <authorList>
            <person name="Delgado-Sanchez P."/>
            <person name="Jimenez-Bremont J.F."/>
            <person name="Guerrero-Gonzalez Mde L."/>
            <person name="Flores J."/>
        </authorList>
    </citation>
    <scope>NUCLEOTIDE SEQUENCE</scope>
    <source>
        <tissue evidence="1">Cladode</tissue>
    </source>
</reference>
<name>A0A7C9ALU1_OPUST</name>
<dbReference type="AlphaFoldDB" id="A0A7C9ALU1"/>
<sequence length="135" mass="14220">MDSEGSLFETTEMAANFLASTTLLLDSWRLCSFVNSPASGGSPTAVDQIGSVGLMAFSGLHELDPGPDPWLNGLVPLQGTAENGVGLGLFPDVDCHGEDDAQEPVMVHAGLLQLFLGLYGNPTFQSQVRFPPLPC</sequence>
<accession>A0A7C9ALU1</accession>
<dbReference type="PANTHER" id="PTHR47413">
    <property type="entry name" value="LIPASE-LIKE PAD4"/>
    <property type="match status" value="1"/>
</dbReference>
<organism evidence="1">
    <name type="scientific">Opuntia streptacantha</name>
    <name type="common">Prickly pear cactus</name>
    <name type="synonym">Opuntia cardona</name>
    <dbReference type="NCBI Taxonomy" id="393608"/>
    <lineage>
        <taxon>Eukaryota</taxon>
        <taxon>Viridiplantae</taxon>
        <taxon>Streptophyta</taxon>
        <taxon>Embryophyta</taxon>
        <taxon>Tracheophyta</taxon>
        <taxon>Spermatophyta</taxon>
        <taxon>Magnoliopsida</taxon>
        <taxon>eudicotyledons</taxon>
        <taxon>Gunneridae</taxon>
        <taxon>Pentapetalae</taxon>
        <taxon>Caryophyllales</taxon>
        <taxon>Cactineae</taxon>
        <taxon>Cactaceae</taxon>
        <taxon>Opuntioideae</taxon>
        <taxon>Opuntia</taxon>
    </lineage>
</organism>
<dbReference type="EMBL" id="GISG01252080">
    <property type="protein sequence ID" value="MBA4671698.1"/>
    <property type="molecule type" value="Transcribed_RNA"/>
</dbReference>
<protein>
    <submittedName>
        <fullName evidence="1">Uncharacterized protein</fullName>
    </submittedName>
</protein>